<evidence type="ECO:0000313" key="1">
    <source>
        <dbReference type="Ensembl" id="ENSBIXP00005039432.1"/>
    </source>
</evidence>
<name>A0A4W2I971_BOBOX</name>
<dbReference type="GeneTree" id="ENSGT01090000261832"/>
<evidence type="ECO:0000313" key="2">
    <source>
        <dbReference type="Proteomes" id="UP000429181"/>
    </source>
</evidence>
<dbReference type="Ensembl" id="ENSBIXT00005030940.1">
    <property type="protein sequence ID" value="ENSBIXP00005039432.1"/>
    <property type="gene ID" value="ENSBIXG00005007070.1"/>
</dbReference>
<reference evidence="1" key="2">
    <citation type="submission" date="2025-08" db="UniProtKB">
        <authorList>
            <consortium name="Ensembl"/>
        </authorList>
    </citation>
    <scope>IDENTIFICATION</scope>
</reference>
<sequence length="48" mass="5394">MALRCIHKKLLDLPCDRPGQCSAGPVDDDMFHWQVARIHLHPCTLPAS</sequence>
<dbReference type="Proteomes" id="UP000429181">
    <property type="component" value="Unassembled WGS sequence"/>
</dbReference>
<reference evidence="2" key="1">
    <citation type="submission" date="2018-11" db="EMBL/GenBank/DDBJ databases">
        <title>Haplotype-resolved cattle genomes.</title>
        <authorList>
            <person name="Low W.Y."/>
            <person name="Tearle R."/>
            <person name="Bickhart D.M."/>
            <person name="Rosen B.D."/>
            <person name="Koren S."/>
            <person name="Rhie A."/>
            <person name="Hiendleder S."/>
            <person name="Phillippy A.M."/>
            <person name="Smith T.P.L."/>
            <person name="Williams J.L."/>
        </authorList>
    </citation>
    <scope>NUCLEOTIDE SEQUENCE [LARGE SCALE GENOMIC DNA]</scope>
</reference>
<organism evidence="1 2">
    <name type="scientific">Bos indicus x Bos taurus</name>
    <name type="common">Hybrid cattle</name>
    <dbReference type="NCBI Taxonomy" id="30522"/>
    <lineage>
        <taxon>Eukaryota</taxon>
        <taxon>Metazoa</taxon>
        <taxon>Chordata</taxon>
        <taxon>Craniata</taxon>
        <taxon>Vertebrata</taxon>
        <taxon>Euteleostomi</taxon>
        <taxon>Mammalia</taxon>
        <taxon>Eutheria</taxon>
        <taxon>Laurasiatheria</taxon>
        <taxon>Artiodactyla</taxon>
        <taxon>Ruminantia</taxon>
        <taxon>Pecora</taxon>
        <taxon>Bovidae</taxon>
        <taxon>Bovinae</taxon>
        <taxon>Bos</taxon>
    </lineage>
</organism>
<proteinExistence type="predicted"/>
<protein>
    <recommendedName>
        <fullName evidence="3">UBC core domain-containing protein</fullName>
    </recommendedName>
</protein>
<evidence type="ECO:0008006" key="3">
    <source>
        <dbReference type="Google" id="ProtNLM"/>
    </source>
</evidence>
<accession>A0A4W2I971</accession>
<dbReference type="AlphaFoldDB" id="A0A4W2I971"/>